<feature type="domain" description="HTH lacI-type" evidence="4">
    <location>
        <begin position="9"/>
        <end position="63"/>
    </location>
</feature>
<dbReference type="GO" id="GO:0003700">
    <property type="term" value="F:DNA-binding transcription factor activity"/>
    <property type="evidence" value="ECO:0007669"/>
    <property type="project" value="TreeGrafter"/>
</dbReference>
<dbReference type="CDD" id="cd01392">
    <property type="entry name" value="HTH_LacI"/>
    <property type="match status" value="1"/>
</dbReference>
<dbReference type="PANTHER" id="PTHR30146">
    <property type="entry name" value="LACI-RELATED TRANSCRIPTIONAL REPRESSOR"/>
    <property type="match status" value="1"/>
</dbReference>
<evidence type="ECO:0000313" key="6">
    <source>
        <dbReference type="Proteomes" id="UP000321049"/>
    </source>
</evidence>
<reference evidence="5 6" key="1">
    <citation type="submission" date="2019-07" db="EMBL/GenBank/DDBJ databases">
        <title>Whole genome shotgun sequence of Cellulomonas terrae NBRC 100819.</title>
        <authorList>
            <person name="Hosoyama A."/>
            <person name="Uohara A."/>
            <person name="Ohji S."/>
            <person name="Ichikawa N."/>
        </authorList>
    </citation>
    <scope>NUCLEOTIDE SEQUENCE [LARGE SCALE GENOMIC DNA]</scope>
    <source>
        <strain evidence="5 6">NBRC 100819</strain>
    </source>
</reference>
<keyword evidence="6" id="KW-1185">Reference proteome</keyword>
<dbReference type="InterPro" id="IPR028082">
    <property type="entry name" value="Peripla_BP_I"/>
</dbReference>
<dbReference type="Gene3D" id="1.10.260.40">
    <property type="entry name" value="lambda repressor-like DNA-binding domains"/>
    <property type="match status" value="1"/>
</dbReference>
<dbReference type="CDD" id="cd06267">
    <property type="entry name" value="PBP1_LacI_sugar_binding-like"/>
    <property type="match status" value="1"/>
</dbReference>
<dbReference type="Pfam" id="PF13377">
    <property type="entry name" value="Peripla_BP_3"/>
    <property type="match status" value="1"/>
</dbReference>
<dbReference type="AlphaFoldDB" id="A0A511JIN3"/>
<protein>
    <submittedName>
        <fullName evidence="5">Transcriptional regulator</fullName>
    </submittedName>
</protein>
<dbReference type="InterPro" id="IPR000843">
    <property type="entry name" value="HTH_LacI"/>
</dbReference>
<accession>A0A511JIN3</accession>
<name>A0A511JIN3_9CELL</name>
<gene>
    <name evidence="5" type="ORF">CTE05_14050</name>
</gene>
<evidence type="ECO:0000256" key="2">
    <source>
        <dbReference type="ARBA" id="ARBA00023125"/>
    </source>
</evidence>
<dbReference type="PANTHER" id="PTHR30146:SF109">
    <property type="entry name" value="HTH-TYPE TRANSCRIPTIONAL REGULATOR GALS"/>
    <property type="match status" value="1"/>
</dbReference>
<evidence type="ECO:0000256" key="1">
    <source>
        <dbReference type="ARBA" id="ARBA00023015"/>
    </source>
</evidence>
<dbReference type="SUPFAM" id="SSF53822">
    <property type="entry name" value="Periplasmic binding protein-like I"/>
    <property type="match status" value="1"/>
</dbReference>
<dbReference type="PROSITE" id="PS50932">
    <property type="entry name" value="HTH_LACI_2"/>
    <property type="match status" value="1"/>
</dbReference>
<dbReference type="InterPro" id="IPR046335">
    <property type="entry name" value="LacI/GalR-like_sensor"/>
</dbReference>
<dbReference type="EMBL" id="BJWH01000005">
    <property type="protein sequence ID" value="GEL97858.1"/>
    <property type="molecule type" value="Genomic_DNA"/>
</dbReference>
<keyword evidence="1" id="KW-0805">Transcription regulation</keyword>
<dbReference type="InterPro" id="IPR010982">
    <property type="entry name" value="Lambda_DNA-bd_dom_sf"/>
</dbReference>
<keyword evidence="2" id="KW-0238">DNA-binding</keyword>
<sequence length="345" mass="36790">MTSPTGRQPTLDEVAKLAGVSRSAASRAINNAAHVSAANRLAVERAVRELGYVPNVTAQALARQKVGAVVLAVSDHNKELFGDPFFGQIIAGVTAALEDTDLDLKLLLCHPERGHDRVRRMLRPPRADGIMVMALRGDDPLQRMVEKSGLPTVYGGLPLHGQPEWFVDVDNRGGARVAAEHLVSLGRRRIASIAGPADTHVAVARLDGFADALSVAQLDHTLVEHADFTREGGAAAMERLLEREPGLDAVSVASDNMAAGALQTLLQHGRRVPEDVAVVGFDDLPIGHLTQPSLTTIQQPIRSLGYEMARLLLAVVDGEKPSPLLLPTRLVVRESAPARVSLAAS</sequence>
<dbReference type="Proteomes" id="UP000321049">
    <property type="component" value="Unassembled WGS sequence"/>
</dbReference>
<evidence type="ECO:0000313" key="5">
    <source>
        <dbReference type="EMBL" id="GEL97858.1"/>
    </source>
</evidence>
<dbReference type="RefSeq" id="WP_146845408.1">
    <property type="nucleotide sequence ID" value="NZ_BJWH01000005.1"/>
</dbReference>
<dbReference type="PROSITE" id="PS00356">
    <property type="entry name" value="HTH_LACI_1"/>
    <property type="match status" value="1"/>
</dbReference>
<organism evidence="5 6">
    <name type="scientific">Cellulomonas terrae</name>
    <dbReference type="NCBI Taxonomy" id="311234"/>
    <lineage>
        <taxon>Bacteria</taxon>
        <taxon>Bacillati</taxon>
        <taxon>Actinomycetota</taxon>
        <taxon>Actinomycetes</taxon>
        <taxon>Micrococcales</taxon>
        <taxon>Cellulomonadaceae</taxon>
        <taxon>Cellulomonas</taxon>
    </lineage>
</organism>
<evidence type="ECO:0000256" key="3">
    <source>
        <dbReference type="ARBA" id="ARBA00023163"/>
    </source>
</evidence>
<dbReference type="OrthoDB" id="4268837at2"/>
<proteinExistence type="predicted"/>
<dbReference type="SUPFAM" id="SSF47413">
    <property type="entry name" value="lambda repressor-like DNA-binding domains"/>
    <property type="match status" value="1"/>
</dbReference>
<dbReference type="SMART" id="SM00354">
    <property type="entry name" value="HTH_LACI"/>
    <property type="match status" value="1"/>
</dbReference>
<keyword evidence="3" id="KW-0804">Transcription</keyword>
<dbReference type="Gene3D" id="3.40.50.2300">
    <property type="match status" value="2"/>
</dbReference>
<comment type="caution">
    <text evidence="5">The sequence shown here is derived from an EMBL/GenBank/DDBJ whole genome shotgun (WGS) entry which is preliminary data.</text>
</comment>
<dbReference type="Pfam" id="PF00356">
    <property type="entry name" value="LacI"/>
    <property type="match status" value="1"/>
</dbReference>
<evidence type="ECO:0000259" key="4">
    <source>
        <dbReference type="PROSITE" id="PS50932"/>
    </source>
</evidence>
<dbReference type="GO" id="GO:0000976">
    <property type="term" value="F:transcription cis-regulatory region binding"/>
    <property type="evidence" value="ECO:0007669"/>
    <property type="project" value="TreeGrafter"/>
</dbReference>